<dbReference type="Gene3D" id="2.60.40.150">
    <property type="entry name" value="C2 domain"/>
    <property type="match status" value="1"/>
</dbReference>
<reference evidence="7 8" key="1">
    <citation type="submission" date="2017-08" db="EMBL/GenBank/DDBJ databases">
        <title>Acidophilic green algal genome provides insights into adaptation to an acidic environment.</title>
        <authorList>
            <person name="Hirooka S."/>
            <person name="Hirose Y."/>
            <person name="Kanesaki Y."/>
            <person name="Higuchi S."/>
            <person name="Fujiwara T."/>
            <person name="Onuma R."/>
            <person name="Era A."/>
            <person name="Ohbayashi R."/>
            <person name="Uzuka A."/>
            <person name="Nozaki H."/>
            <person name="Yoshikawa H."/>
            <person name="Miyagishima S.Y."/>
        </authorList>
    </citation>
    <scope>NUCLEOTIDE SEQUENCE [LARGE SCALE GENOMIC DNA]</scope>
    <source>
        <strain evidence="7 8">NIES-2499</strain>
    </source>
</reference>
<feature type="region of interest" description="Disordered" evidence="3">
    <location>
        <begin position="58"/>
        <end position="81"/>
    </location>
</feature>
<feature type="domain" description="C2" evidence="5">
    <location>
        <begin position="125"/>
        <end position="260"/>
    </location>
</feature>
<feature type="region of interest" description="Disordered" evidence="3">
    <location>
        <begin position="876"/>
        <end position="917"/>
    </location>
</feature>
<dbReference type="Proteomes" id="UP000232323">
    <property type="component" value="Unassembled WGS sequence"/>
</dbReference>
<dbReference type="SUPFAM" id="SSF49562">
    <property type="entry name" value="C2 domain (Calcium/lipid-binding domain, CaLB)"/>
    <property type="match status" value="1"/>
</dbReference>
<dbReference type="InterPro" id="IPR035892">
    <property type="entry name" value="C2_domain_sf"/>
</dbReference>
<dbReference type="PROSITE" id="PS51778">
    <property type="entry name" value="VAST"/>
    <property type="match status" value="1"/>
</dbReference>
<name>A0A250XQ02_9CHLO</name>
<dbReference type="PANTHER" id="PTHR46296">
    <property type="entry name" value="BNAA05G37250D PROTEIN"/>
    <property type="match status" value="1"/>
</dbReference>
<dbReference type="PROSITE" id="PS50004">
    <property type="entry name" value="C2"/>
    <property type="match status" value="1"/>
</dbReference>
<organism evidence="7 8">
    <name type="scientific">Chlamydomonas eustigma</name>
    <dbReference type="NCBI Taxonomy" id="1157962"/>
    <lineage>
        <taxon>Eukaryota</taxon>
        <taxon>Viridiplantae</taxon>
        <taxon>Chlorophyta</taxon>
        <taxon>core chlorophytes</taxon>
        <taxon>Chlorophyceae</taxon>
        <taxon>CS clade</taxon>
        <taxon>Chlamydomonadales</taxon>
        <taxon>Chlamydomonadaceae</taxon>
        <taxon>Chlamydomonas</taxon>
    </lineage>
</organism>
<dbReference type="GO" id="GO:0016020">
    <property type="term" value="C:membrane"/>
    <property type="evidence" value="ECO:0007669"/>
    <property type="project" value="UniProtKB-SubCell"/>
</dbReference>
<evidence type="ECO:0000259" key="5">
    <source>
        <dbReference type="PROSITE" id="PS50004"/>
    </source>
</evidence>
<feature type="compositionally biased region" description="Basic and acidic residues" evidence="3">
    <location>
        <begin position="539"/>
        <end position="559"/>
    </location>
</feature>
<accession>A0A250XQ02</accession>
<evidence type="ECO:0000259" key="6">
    <source>
        <dbReference type="PROSITE" id="PS51778"/>
    </source>
</evidence>
<keyword evidence="4" id="KW-1133">Transmembrane helix</keyword>
<keyword evidence="2 4" id="KW-0472">Membrane</keyword>
<dbReference type="STRING" id="1157962.A0A250XQ02"/>
<dbReference type="InterPro" id="IPR031968">
    <property type="entry name" value="VASt"/>
</dbReference>
<keyword evidence="8" id="KW-1185">Reference proteome</keyword>
<dbReference type="AlphaFoldDB" id="A0A250XQ02"/>
<keyword evidence="4" id="KW-0812">Transmembrane</keyword>
<feature type="domain" description="VASt" evidence="6">
    <location>
        <begin position="686"/>
        <end position="861"/>
    </location>
</feature>
<dbReference type="OrthoDB" id="547027at2759"/>
<evidence type="ECO:0000256" key="4">
    <source>
        <dbReference type="SAM" id="Phobius"/>
    </source>
</evidence>
<comment type="caution">
    <text evidence="7">The sequence shown here is derived from an EMBL/GenBank/DDBJ whole genome shotgun (WGS) entry which is preliminary data.</text>
</comment>
<feature type="compositionally biased region" description="Polar residues" evidence="3">
    <location>
        <begin position="64"/>
        <end position="73"/>
    </location>
</feature>
<comment type="subcellular location">
    <subcellularLocation>
        <location evidence="1">Membrane</location>
    </subcellularLocation>
</comment>
<proteinExistence type="predicted"/>
<feature type="region of interest" description="Disordered" evidence="3">
    <location>
        <begin position="534"/>
        <end position="566"/>
    </location>
</feature>
<evidence type="ECO:0000313" key="7">
    <source>
        <dbReference type="EMBL" id="GAX84880.1"/>
    </source>
</evidence>
<protein>
    <recommendedName>
        <fullName evidence="9">C2 domain-containing protein</fullName>
    </recommendedName>
</protein>
<evidence type="ECO:0008006" key="9">
    <source>
        <dbReference type="Google" id="ProtNLM"/>
    </source>
</evidence>
<sequence>MKALKKNLNKVANTIDGIGSGIGQSITQVRDKLIFESNDDFRAPPIISSVPSFARVTLDGDTGDTAQAETSTAGDRDEDLKGLSRSTPFKHVFKNQGTLDVDVQPLSTGINGAERLENVVSVFSDETRVRDTSEAGHWWTFDDSNYLCISVREGKGLMAVDHSCNSSSTFVKVKIGDPEVDMLEESETRLCHRNRSPLWAQNFFYPLAGLTPDTRICVSVTATNVGRINILDYFAGQVLTTLGHLLGPTEDIMEPIPRWYKLTRRRPTDKVSGELLLIVAVIPRSFYETVSWSEDPSNLLDPLTHKNLMKGYSLYTNLKELKLLKINMDCDEDISSSLDKLAVELRMGSISIKKPVRVKDTQLTNEGAATRVLTCSFESEVIAFPLDSCFDTPLKKLSRKDRDEVGDFKIYLMHGKDVLAKTQVPVWDIPLLEEDEYSFEDEIPLAEMTSDKRVKSAICKENVDTFLKQLAGIQDSVTNSSSHYSGSVSSQFSADPGVQIQPLATTSANAALPTISSGRVHISQSIPDLIQSSVQKPPGIKEKASSRRSSIHEPGELMPEKSSTFPISGARGGSKLSDIPQAEKSAPCLTGLALARNLLRGEKGRYLYKRSMESYTAVITSSPELVCWMHLGPNKTQQGQSLDEPAGGGAMHADYVTEQDSGTLNEGGLSAANDGVVEPIKLPPNLSNLVIEVLVAGKPDEVFDKCFSAESSFRTRMVVKEGLRDVKLGDWAPDPNKSASTGYKDVKSRSMTYIRPLQIPVPMAPKQCNVTETQWMIAREPGGFVFEKKVSTDGPKCDCFYMTILVTGAPHGSSGTKISASFQIEWIKSAGFLKGAIEGGAISSTKKLWLDLVGELVKELGPPVMTAVVNKKRKDDPAGVITTTPDGRRGDSPFSVAEEGAAPTQTPDTLAAAGSATGTKSQHLSRLPTMSNVLLLLHASAVFLLILLLLNSWIQTSSLKVILGTLQTMQTQQSLIVNPEADRLDTLSDLLVVVKHLLSQIRGNSASDLVEG</sequence>
<dbReference type="Pfam" id="PF16016">
    <property type="entry name" value="VASt"/>
    <property type="match status" value="1"/>
</dbReference>
<evidence type="ECO:0000256" key="3">
    <source>
        <dbReference type="SAM" id="MobiDB-lite"/>
    </source>
</evidence>
<evidence type="ECO:0000256" key="2">
    <source>
        <dbReference type="ARBA" id="ARBA00023136"/>
    </source>
</evidence>
<dbReference type="InterPro" id="IPR000008">
    <property type="entry name" value="C2_dom"/>
</dbReference>
<gene>
    <name evidence="7" type="ORF">CEUSTIGMA_g12301.t1</name>
</gene>
<dbReference type="InterPro" id="IPR044511">
    <property type="entry name" value="At1g03370/At5g50170-like"/>
</dbReference>
<dbReference type="EMBL" id="BEGY01000139">
    <property type="protein sequence ID" value="GAX84880.1"/>
    <property type="molecule type" value="Genomic_DNA"/>
</dbReference>
<dbReference type="Pfam" id="PF00168">
    <property type="entry name" value="C2"/>
    <property type="match status" value="1"/>
</dbReference>
<evidence type="ECO:0000256" key="1">
    <source>
        <dbReference type="ARBA" id="ARBA00004370"/>
    </source>
</evidence>
<feature type="transmembrane region" description="Helical" evidence="4">
    <location>
        <begin position="930"/>
        <end position="950"/>
    </location>
</feature>
<dbReference type="PANTHER" id="PTHR46296:SF8">
    <property type="entry name" value="OS06G0297800 PROTEIN"/>
    <property type="match status" value="1"/>
</dbReference>
<evidence type="ECO:0000313" key="8">
    <source>
        <dbReference type="Proteomes" id="UP000232323"/>
    </source>
</evidence>